<evidence type="ECO:0000259" key="2">
    <source>
        <dbReference type="Pfam" id="PF08768"/>
    </source>
</evidence>
<dbReference type="InterPro" id="IPR012674">
    <property type="entry name" value="Calycin"/>
</dbReference>
<accession>A0AAW9HC40</accession>
<protein>
    <submittedName>
        <fullName evidence="3">FABP family protein</fullName>
    </submittedName>
</protein>
<dbReference type="Proteomes" id="UP001288320">
    <property type="component" value="Unassembled WGS sequence"/>
</dbReference>
<gene>
    <name evidence="3" type="ORF">R6G74_04325</name>
</gene>
<organism evidence="3 4">
    <name type="scientific">Actinotignum timonense</name>
    <dbReference type="NCBI Taxonomy" id="1870995"/>
    <lineage>
        <taxon>Bacteria</taxon>
        <taxon>Bacillati</taxon>
        <taxon>Actinomycetota</taxon>
        <taxon>Actinomycetes</taxon>
        <taxon>Actinomycetales</taxon>
        <taxon>Actinomycetaceae</taxon>
        <taxon>Actinotignum</taxon>
    </lineage>
</organism>
<evidence type="ECO:0000313" key="4">
    <source>
        <dbReference type="Proteomes" id="UP001288320"/>
    </source>
</evidence>
<dbReference type="SUPFAM" id="SSF50814">
    <property type="entry name" value="Lipocalins"/>
    <property type="match status" value="1"/>
</dbReference>
<comment type="caution">
    <text evidence="3">The sequence shown here is derived from an EMBL/GenBank/DDBJ whole genome shotgun (WGS) entry which is preliminary data.</text>
</comment>
<dbReference type="RefSeq" id="WP_320753078.1">
    <property type="nucleotide sequence ID" value="NZ_JAWNFV010000007.1"/>
</dbReference>
<dbReference type="Pfam" id="PF08768">
    <property type="entry name" value="THAP4_heme-bd"/>
    <property type="match status" value="1"/>
</dbReference>
<evidence type="ECO:0000313" key="3">
    <source>
        <dbReference type="EMBL" id="MDY5140539.1"/>
    </source>
</evidence>
<name>A0AAW9HC40_9ACTO</name>
<sequence length="208" mass="22655">MVFAIPENLSPETYPMAWLVDTWRGAGLLEYEGVDAAGYLHELRIDNDDHGPYLRLRSATWLSQEPAGAVDREVPGGRMYAALTKGQLWSSFEGYLRVSPNNLRGTEGRFVLEGMVATSAGHAMTWAGFIKGPQFQIVADAIAATPTAASYTGGQIMGGYVESELFYAYDMAAFGVPMRSYMAGRLQRQSDCPEAEPKSAPSEAQPES</sequence>
<dbReference type="AlphaFoldDB" id="A0AAW9HC40"/>
<evidence type="ECO:0000256" key="1">
    <source>
        <dbReference type="SAM" id="MobiDB-lite"/>
    </source>
</evidence>
<feature type="domain" description="THAP4-like heme-binding" evidence="2">
    <location>
        <begin position="14"/>
        <end position="188"/>
    </location>
</feature>
<dbReference type="EMBL" id="JAWNFV010000007">
    <property type="protein sequence ID" value="MDY5140539.1"/>
    <property type="molecule type" value="Genomic_DNA"/>
</dbReference>
<feature type="region of interest" description="Disordered" evidence="1">
    <location>
        <begin position="187"/>
        <end position="208"/>
    </location>
</feature>
<dbReference type="InterPro" id="IPR014878">
    <property type="entry name" value="THAP4-like_heme-bd"/>
</dbReference>
<reference evidence="3" key="1">
    <citation type="submission" date="2023-10" db="EMBL/GenBank/DDBJ databases">
        <title>Whole Genome based description of the genera Actinobaculum and Actinotignum reveals a complex phylogenetic relationship within the species included in the genus Actinotignum.</title>
        <authorList>
            <person name="Jensen C.S."/>
            <person name="Dargis R."/>
            <person name="Kemp M."/>
            <person name="Christensen J.J."/>
        </authorList>
    </citation>
    <scope>NUCLEOTIDE SEQUENCE</scope>
    <source>
        <strain evidence="3">SLA_B245</strain>
    </source>
</reference>
<proteinExistence type="predicted"/>
<dbReference type="Gene3D" id="2.40.128.20">
    <property type="match status" value="1"/>
</dbReference>